<evidence type="ECO:0000256" key="4">
    <source>
        <dbReference type="ARBA" id="ARBA00022692"/>
    </source>
</evidence>
<keyword evidence="7" id="KW-0604">Photosystem II</keyword>
<dbReference type="SUPFAM" id="SSF161033">
    <property type="entry name" value="Photosystem II reaction center protein M, PsbM"/>
    <property type="match status" value="1"/>
</dbReference>
<name>A0A2G2X2C7_CAPBA</name>
<keyword evidence="2" id="KW-0674">Reaction center</keyword>
<evidence type="ECO:0000313" key="10">
    <source>
        <dbReference type="Proteomes" id="UP000224567"/>
    </source>
</evidence>
<dbReference type="GO" id="GO:0009523">
    <property type="term" value="C:photosystem II"/>
    <property type="evidence" value="ECO:0007669"/>
    <property type="project" value="UniProtKB-KW"/>
</dbReference>
<dbReference type="GO" id="GO:0019684">
    <property type="term" value="P:photosynthesis, light reaction"/>
    <property type="evidence" value="ECO:0007669"/>
    <property type="project" value="InterPro"/>
</dbReference>
<sequence length="34" mass="3806">MEVNTLAFIATVIFILLPTAILLIIYVETVIQND</sequence>
<proteinExistence type="inferred from homology"/>
<reference evidence="9 10" key="1">
    <citation type="journal article" date="2017" name="Genome Biol.">
        <title>New reference genome sequences of hot pepper reveal the massive evolution of plant disease-resistance genes by retroduplication.</title>
        <authorList>
            <person name="Kim S."/>
            <person name="Park J."/>
            <person name="Yeom S.I."/>
            <person name="Kim Y.M."/>
            <person name="Seo E."/>
            <person name="Kim K.T."/>
            <person name="Kim M.S."/>
            <person name="Lee J.M."/>
            <person name="Cheong K."/>
            <person name="Shin H.S."/>
            <person name="Kim S.B."/>
            <person name="Han K."/>
            <person name="Lee J."/>
            <person name="Park M."/>
            <person name="Lee H.A."/>
            <person name="Lee H.Y."/>
            <person name="Lee Y."/>
            <person name="Oh S."/>
            <person name="Lee J.H."/>
            <person name="Choi E."/>
            <person name="Choi E."/>
            <person name="Lee S.E."/>
            <person name="Jeon J."/>
            <person name="Kim H."/>
            <person name="Choi G."/>
            <person name="Song H."/>
            <person name="Lee J."/>
            <person name="Lee S.C."/>
            <person name="Kwon J.K."/>
            <person name="Lee H.Y."/>
            <person name="Koo N."/>
            <person name="Hong Y."/>
            <person name="Kim R.W."/>
            <person name="Kang W.H."/>
            <person name="Huh J.H."/>
            <person name="Kang B.C."/>
            <person name="Yang T.J."/>
            <person name="Lee Y.H."/>
            <person name="Bennetzen J.L."/>
            <person name="Choi D."/>
        </authorList>
    </citation>
    <scope>NUCLEOTIDE SEQUENCE [LARGE SCALE GENOMIC DNA]</scope>
    <source>
        <strain evidence="10">cv. PBC81</strain>
    </source>
</reference>
<dbReference type="HAMAP" id="MF_00438">
    <property type="entry name" value="PSII_PsbM"/>
    <property type="match status" value="1"/>
</dbReference>
<evidence type="ECO:0000256" key="5">
    <source>
        <dbReference type="ARBA" id="ARBA00022989"/>
    </source>
</evidence>
<evidence type="ECO:0000256" key="3">
    <source>
        <dbReference type="ARBA" id="ARBA00022531"/>
    </source>
</evidence>
<keyword evidence="6 8" id="KW-0472">Membrane</keyword>
<dbReference type="OrthoDB" id="564131at2759"/>
<keyword evidence="10" id="KW-1185">Reference proteome</keyword>
<organism evidence="9 10">
    <name type="scientific">Capsicum baccatum</name>
    <name type="common">Peruvian pepper</name>
    <dbReference type="NCBI Taxonomy" id="33114"/>
    <lineage>
        <taxon>Eukaryota</taxon>
        <taxon>Viridiplantae</taxon>
        <taxon>Streptophyta</taxon>
        <taxon>Embryophyta</taxon>
        <taxon>Tracheophyta</taxon>
        <taxon>Spermatophyta</taxon>
        <taxon>Magnoliopsida</taxon>
        <taxon>eudicotyledons</taxon>
        <taxon>Gunneridae</taxon>
        <taxon>Pentapetalae</taxon>
        <taxon>asterids</taxon>
        <taxon>lamiids</taxon>
        <taxon>Solanales</taxon>
        <taxon>Solanaceae</taxon>
        <taxon>Solanoideae</taxon>
        <taxon>Capsiceae</taxon>
        <taxon>Capsicum</taxon>
    </lineage>
</organism>
<dbReference type="PANTHER" id="PTHR35774">
    <property type="entry name" value="PHOTOSYSTEM II REACTION CENTER PROTEIN M"/>
    <property type="match status" value="1"/>
</dbReference>
<keyword evidence="4 8" id="KW-0812">Transmembrane</keyword>
<dbReference type="PANTHER" id="PTHR35774:SF1">
    <property type="entry name" value="PHOTOSYSTEM II REACTION CENTER PROTEIN M"/>
    <property type="match status" value="1"/>
</dbReference>
<dbReference type="InterPro" id="IPR037269">
    <property type="entry name" value="PSII_PsbM_sf"/>
</dbReference>
<keyword evidence="3" id="KW-0602">Photosynthesis</keyword>
<dbReference type="GO" id="GO:0005737">
    <property type="term" value="C:cytoplasm"/>
    <property type="evidence" value="ECO:0007669"/>
    <property type="project" value="UniProtKB-ARBA"/>
</dbReference>
<evidence type="ECO:0000256" key="7">
    <source>
        <dbReference type="ARBA" id="ARBA00023276"/>
    </source>
</evidence>
<feature type="transmembrane region" description="Helical" evidence="8">
    <location>
        <begin position="6"/>
        <end position="27"/>
    </location>
</feature>
<dbReference type="Pfam" id="PF05151">
    <property type="entry name" value="PsbM"/>
    <property type="match status" value="1"/>
</dbReference>
<evidence type="ECO:0000256" key="2">
    <source>
        <dbReference type="ARBA" id="ARBA00022469"/>
    </source>
</evidence>
<keyword evidence="5 8" id="KW-1133">Transmembrane helix</keyword>
<dbReference type="NCBIfam" id="TIGR03038">
    <property type="entry name" value="PS_II_psbM"/>
    <property type="match status" value="1"/>
</dbReference>
<dbReference type="InterPro" id="IPR007826">
    <property type="entry name" value="PSII_PsbM"/>
</dbReference>
<evidence type="ECO:0000256" key="1">
    <source>
        <dbReference type="ARBA" id="ARBA00004167"/>
    </source>
</evidence>
<evidence type="ECO:0000313" key="9">
    <source>
        <dbReference type="EMBL" id="PHT51656.1"/>
    </source>
</evidence>
<dbReference type="STRING" id="33114.A0A2G2X2C7"/>
<comment type="caution">
    <text evidence="9">The sequence shown here is derived from an EMBL/GenBank/DDBJ whole genome shotgun (WGS) entry which is preliminary data.</text>
</comment>
<gene>
    <name evidence="9" type="ORF">CQW23_06118</name>
</gene>
<reference evidence="10" key="2">
    <citation type="journal article" date="2017" name="J. Anim. Genet.">
        <title>Multiple reference genome sequences of hot pepper reveal the massive evolution of plant disease resistance genes by retroduplication.</title>
        <authorList>
            <person name="Kim S."/>
            <person name="Park J."/>
            <person name="Yeom S.-I."/>
            <person name="Kim Y.-M."/>
            <person name="Seo E."/>
            <person name="Kim K.-T."/>
            <person name="Kim M.-S."/>
            <person name="Lee J.M."/>
            <person name="Cheong K."/>
            <person name="Shin H.-S."/>
            <person name="Kim S.-B."/>
            <person name="Han K."/>
            <person name="Lee J."/>
            <person name="Park M."/>
            <person name="Lee H.-A."/>
            <person name="Lee H.-Y."/>
            <person name="Lee Y."/>
            <person name="Oh S."/>
            <person name="Lee J.H."/>
            <person name="Choi E."/>
            <person name="Choi E."/>
            <person name="Lee S.E."/>
            <person name="Jeon J."/>
            <person name="Kim H."/>
            <person name="Choi G."/>
            <person name="Song H."/>
            <person name="Lee J."/>
            <person name="Lee S.-C."/>
            <person name="Kwon J.-K."/>
            <person name="Lee H.-Y."/>
            <person name="Koo N."/>
            <person name="Hong Y."/>
            <person name="Kim R.W."/>
            <person name="Kang W.-H."/>
            <person name="Huh J.H."/>
            <person name="Kang B.-C."/>
            <person name="Yang T.-J."/>
            <person name="Lee Y.-H."/>
            <person name="Bennetzen J.L."/>
            <person name="Choi D."/>
        </authorList>
    </citation>
    <scope>NUCLEOTIDE SEQUENCE [LARGE SCALE GENOMIC DNA]</scope>
    <source>
        <strain evidence="10">cv. PBC81</strain>
    </source>
</reference>
<dbReference type="AlphaFoldDB" id="A0A2G2X2C7"/>
<dbReference type="Proteomes" id="UP000224567">
    <property type="component" value="Unassembled WGS sequence"/>
</dbReference>
<evidence type="ECO:0000256" key="6">
    <source>
        <dbReference type="ARBA" id="ARBA00023136"/>
    </source>
</evidence>
<protein>
    <submittedName>
        <fullName evidence="9">Photosystem II reaction center protein M</fullName>
    </submittedName>
</protein>
<accession>A0A2G2X2C7</accession>
<evidence type="ECO:0000256" key="8">
    <source>
        <dbReference type="SAM" id="Phobius"/>
    </source>
</evidence>
<comment type="subcellular location">
    <subcellularLocation>
        <location evidence="1">Membrane</location>
        <topology evidence="1">Single-pass membrane protein</topology>
    </subcellularLocation>
</comment>
<dbReference type="EMBL" id="MLFT02000003">
    <property type="protein sequence ID" value="PHT51656.1"/>
    <property type="molecule type" value="Genomic_DNA"/>
</dbReference>